<proteinExistence type="predicted"/>
<feature type="region of interest" description="Disordered" evidence="1">
    <location>
        <begin position="1"/>
        <end position="39"/>
    </location>
</feature>
<keyword evidence="3" id="KW-1185">Reference proteome</keyword>
<protein>
    <submittedName>
        <fullName evidence="2">Uncharacterized protein</fullName>
    </submittedName>
</protein>
<dbReference type="Proteomes" id="UP001596409">
    <property type="component" value="Unassembled WGS sequence"/>
</dbReference>
<gene>
    <name evidence="2" type="ORF">ACFQMH_22900</name>
</gene>
<sequence length="39" mass="4462">MQVHVGGCWNAGKQVRHQPKRGSTYPHPRRRRGGIALLR</sequence>
<evidence type="ECO:0000313" key="2">
    <source>
        <dbReference type="EMBL" id="MFC7014511.1"/>
    </source>
</evidence>
<accession>A0ABW2E2X3</accession>
<dbReference type="EMBL" id="JBHSYM010000049">
    <property type="protein sequence ID" value="MFC7014511.1"/>
    <property type="molecule type" value="Genomic_DNA"/>
</dbReference>
<comment type="caution">
    <text evidence="2">The sequence shown here is derived from an EMBL/GenBank/DDBJ whole genome shotgun (WGS) entry which is preliminary data.</text>
</comment>
<evidence type="ECO:0000313" key="3">
    <source>
        <dbReference type="Proteomes" id="UP001596409"/>
    </source>
</evidence>
<name>A0ABW2E2X3_9ACTN</name>
<dbReference type="RefSeq" id="WP_229881269.1">
    <property type="nucleotide sequence ID" value="NZ_BMWA01000018.1"/>
</dbReference>
<evidence type="ECO:0000256" key="1">
    <source>
        <dbReference type="SAM" id="MobiDB-lite"/>
    </source>
</evidence>
<reference evidence="3" key="1">
    <citation type="journal article" date="2019" name="Int. J. Syst. Evol. Microbiol.">
        <title>The Global Catalogue of Microorganisms (GCM) 10K type strain sequencing project: providing services to taxonomists for standard genome sequencing and annotation.</title>
        <authorList>
            <consortium name="The Broad Institute Genomics Platform"/>
            <consortium name="The Broad Institute Genome Sequencing Center for Infectious Disease"/>
            <person name="Wu L."/>
            <person name="Ma J."/>
        </authorList>
    </citation>
    <scope>NUCLEOTIDE SEQUENCE [LARGE SCALE GENOMIC DNA]</scope>
    <source>
        <strain evidence="3">JCM 4855</strain>
    </source>
</reference>
<organism evidence="2 3">
    <name type="scientific">Streptomyces viridiviolaceus</name>
    <dbReference type="NCBI Taxonomy" id="68282"/>
    <lineage>
        <taxon>Bacteria</taxon>
        <taxon>Bacillati</taxon>
        <taxon>Actinomycetota</taxon>
        <taxon>Actinomycetes</taxon>
        <taxon>Kitasatosporales</taxon>
        <taxon>Streptomycetaceae</taxon>
        <taxon>Streptomyces</taxon>
    </lineage>
</organism>